<accession>A0A1J5SIR0</accession>
<feature type="transmembrane region" description="Helical" evidence="7">
    <location>
        <begin position="238"/>
        <end position="260"/>
    </location>
</feature>
<feature type="transmembrane region" description="Helical" evidence="7">
    <location>
        <begin position="166"/>
        <end position="190"/>
    </location>
</feature>
<dbReference type="InterPro" id="IPR000537">
    <property type="entry name" value="UbiA_prenyltransferase"/>
</dbReference>
<keyword evidence="3 7" id="KW-0812">Transmembrane</keyword>
<dbReference type="PANTHER" id="PTHR43448">
    <property type="entry name" value="PROTOHEME IX FARNESYLTRANSFERASE, MITOCHONDRIAL"/>
    <property type="match status" value="1"/>
</dbReference>
<comment type="caution">
    <text evidence="8">The sequence shown here is derived from an EMBL/GenBank/DDBJ whole genome shotgun (WGS) entry which is preliminary data.</text>
</comment>
<keyword evidence="4 7" id="KW-1133">Transmembrane helix</keyword>
<keyword evidence="5" id="KW-0350">Heme biosynthesis</keyword>
<evidence type="ECO:0000256" key="5">
    <source>
        <dbReference type="ARBA" id="ARBA00023133"/>
    </source>
</evidence>
<feature type="transmembrane region" description="Helical" evidence="7">
    <location>
        <begin position="43"/>
        <end position="67"/>
    </location>
</feature>
<dbReference type="HAMAP" id="MF_00154">
    <property type="entry name" value="CyoE_CtaB"/>
    <property type="match status" value="1"/>
</dbReference>
<dbReference type="AlphaFoldDB" id="A0A1J5SIR0"/>
<dbReference type="NCBIfam" id="TIGR01473">
    <property type="entry name" value="cyoE_ctaB"/>
    <property type="match status" value="1"/>
</dbReference>
<feature type="transmembrane region" description="Helical" evidence="7">
    <location>
        <begin position="211"/>
        <end position="232"/>
    </location>
</feature>
<evidence type="ECO:0000313" key="8">
    <source>
        <dbReference type="EMBL" id="OIR04029.1"/>
    </source>
</evidence>
<feature type="transmembrane region" description="Helical" evidence="7">
    <location>
        <begin position="272"/>
        <end position="293"/>
    </location>
</feature>
<feature type="transmembrane region" description="Helical" evidence="7">
    <location>
        <begin position="114"/>
        <end position="132"/>
    </location>
</feature>
<evidence type="ECO:0000256" key="1">
    <source>
        <dbReference type="ARBA" id="ARBA00004141"/>
    </source>
</evidence>
<dbReference type="GO" id="GO:0008495">
    <property type="term" value="F:protoheme IX farnesyltransferase activity"/>
    <property type="evidence" value="ECO:0007669"/>
    <property type="project" value="InterPro"/>
</dbReference>
<sequence>MISTTLPRAAVSDYVELTKPRLSALSVLTALISYLVARTGQMGWHFVFVAVGTAFCAGGVAAINQYMEADTDALMRRTADRPIPSGRVAPGTAFVIGWVMSLSGLAMLDAFVNGPSAFFALMTMVCYLALYTPAKRWSRWSTEIGAVAGALPPLIGWTAAEGHVSALGAVLFGILLFWQIPHFMAIAWLYRRDYAAVKFPMLSVRDESGRIVAIWSLINTVALVIVSLLPTFLGFTSYAYLAVAAAAGGWFLWRAVAFVLPERREVSARRLFFASLSYLPILLLAMLADRWLISR</sequence>
<dbReference type="EC" id="2.5.1.-" evidence="8"/>
<evidence type="ECO:0000256" key="4">
    <source>
        <dbReference type="ARBA" id="ARBA00022989"/>
    </source>
</evidence>
<evidence type="ECO:0000256" key="3">
    <source>
        <dbReference type="ARBA" id="ARBA00022692"/>
    </source>
</evidence>
<evidence type="ECO:0000256" key="6">
    <source>
        <dbReference type="ARBA" id="ARBA00023136"/>
    </source>
</evidence>
<feature type="transmembrane region" description="Helical" evidence="7">
    <location>
        <begin position="88"/>
        <end position="108"/>
    </location>
</feature>
<dbReference type="PROSITE" id="PS00943">
    <property type="entry name" value="UBIA"/>
    <property type="match status" value="1"/>
</dbReference>
<dbReference type="EMBL" id="MLJW01000061">
    <property type="protein sequence ID" value="OIR04029.1"/>
    <property type="molecule type" value="Genomic_DNA"/>
</dbReference>
<name>A0A1J5SIR0_9ZZZZ</name>
<dbReference type="GO" id="GO:0016020">
    <property type="term" value="C:membrane"/>
    <property type="evidence" value="ECO:0007669"/>
    <property type="project" value="UniProtKB-SubCell"/>
</dbReference>
<dbReference type="Pfam" id="PF01040">
    <property type="entry name" value="UbiA"/>
    <property type="match status" value="1"/>
</dbReference>
<evidence type="ECO:0000256" key="2">
    <source>
        <dbReference type="ARBA" id="ARBA00022679"/>
    </source>
</evidence>
<proteinExistence type="inferred from homology"/>
<evidence type="ECO:0000256" key="7">
    <source>
        <dbReference type="SAM" id="Phobius"/>
    </source>
</evidence>
<dbReference type="PANTHER" id="PTHR43448:SF2">
    <property type="entry name" value="PROTOHEME IX FARNESYLTRANSFERASE, MITOCHONDRIAL"/>
    <property type="match status" value="1"/>
</dbReference>
<feature type="transmembrane region" description="Helical" evidence="7">
    <location>
        <begin position="21"/>
        <end position="37"/>
    </location>
</feature>
<dbReference type="Gene3D" id="1.10.357.140">
    <property type="entry name" value="UbiA prenyltransferase"/>
    <property type="match status" value="1"/>
</dbReference>
<keyword evidence="2 8" id="KW-0808">Transferase</keyword>
<dbReference type="GO" id="GO:0005739">
    <property type="term" value="C:mitochondrion"/>
    <property type="evidence" value="ECO:0007669"/>
    <property type="project" value="TreeGrafter"/>
</dbReference>
<gene>
    <name evidence="8" type="primary">ctaB_3</name>
    <name evidence="8" type="ORF">GALL_139660</name>
</gene>
<organism evidence="8">
    <name type="scientific">mine drainage metagenome</name>
    <dbReference type="NCBI Taxonomy" id="410659"/>
    <lineage>
        <taxon>unclassified sequences</taxon>
        <taxon>metagenomes</taxon>
        <taxon>ecological metagenomes</taxon>
    </lineage>
</organism>
<dbReference type="GO" id="GO:0006784">
    <property type="term" value="P:heme A biosynthetic process"/>
    <property type="evidence" value="ECO:0007669"/>
    <property type="project" value="TreeGrafter"/>
</dbReference>
<keyword evidence="6 7" id="KW-0472">Membrane</keyword>
<protein>
    <submittedName>
        <fullName evidence="8">Protoheme IX farnesyltransferase</fullName>
        <ecNumber evidence="8">2.5.1.-</ecNumber>
    </submittedName>
</protein>
<dbReference type="InterPro" id="IPR044878">
    <property type="entry name" value="UbiA_sf"/>
</dbReference>
<dbReference type="CDD" id="cd13957">
    <property type="entry name" value="PT_UbiA_Cox10"/>
    <property type="match status" value="1"/>
</dbReference>
<comment type="subcellular location">
    <subcellularLocation>
        <location evidence="1">Membrane</location>
        <topology evidence="1">Multi-pass membrane protein</topology>
    </subcellularLocation>
</comment>
<dbReference type="InterPro" id="IPR006369">
    <property type="entry name" value="Protohaem_IX_farnesylTrfase"/>
</dbReference>
<reference evidence="8" key="1">
    <citation type="submission" date="2016-10" db="EMBL/GenBank/DDBJ databases">
        <title>Sequence of Gallionella enrichment culture.</title>
        <authorList>
            <person name="Poehlein A."/>
            <person name="Muehling M."/>
            <person name="Daniel R."/>
        </authorList>
    </citation>
    <scope>NUCLEOTIDE SEQUENCE</scope>
</reference>
<dbReference type="InterPro" id="IPR030470">
    <property type="entry name" value="UbiA_prenylTrfase_CS"/>
</dbReference>